<name>A0A402C5V6_RHOWR</name>
<gene>
    <name evidence="2" type="ORF">Rhow_002538</name>
</gene>
<evidence type="ECO:0000256" key="1">
    <source>
        <dbReference type="SAM" id="Phobius"/>
    </source>
</evidence>
<keyword evidence="3" id="KW-1185">Reference proteome</keyword>
<dbReference type="AlphaFoldDB" id="A0A402C5V6"/>
<dbReference type="EMBL" id="BHYM01000023">
    <property type="protein sequence ID" value="GCE39014.1"/>
    <property type="molecule type" value="Genomic_DNA"/>
</dbReference>
<feature type="transmembrane region" description="Helical" evidence="1">
    <location>
        <begin position="126"/>
        <end position="144"/>
    </location>
</feature>
<accession>A0A402C5V6</accession>
<keyword evidence="1" id="KW-0472">Membrane</keyword>
<feature type="transmembrane region" description="Helical" evidence="1">
    <location>
        <begin position="178"/>
        <end position="197"/>
    </location>
</feature>
<evidence type="ECO:0000313" key="3">
    <source>
        <dbReference type="Proteomes" id="UP000287519"/>
    </source>
</evidence>
<feature type="transmembrane region" description="Helical" evidence="1">
    <location>
        <begin position="101"/>
        <end position="120"/>
    </location>
</feature>
<comment type="caution">
    <text evidence="2">The sequence shown here is derived from an EMBL/GenBank/DDBJ whole genome shotgun (WGS) entry which is preliminary data.</text>
</comment>
<protein>
    <submittedName>
        <fullName evidence="2">Uncharacterized protein</fullName>
    </submittedName>
</protein>
<keyword evidence="1" id="KW-1133">Transmembrane helix</keyword>
<feature type="transmembrane region" description="Helical" evidence="1">
    <location>
        <begin position="151"/>
        <end position="172"/>
    </location>
</feature>
<organism evidence="2 3">
    <name type="scientific">Rhodococcus wratislaviensis</name>
    <name type="common">Tsukamurella wratislaviensis</name>
    <dbReference type="NCBI Taxonomy" id="44752"/>
    <lineage>
        <taxon>Bacteria</taxon>
        <taxon>Bacillati</taxon>
        <taxon>Actinomycetota</taxon>
        <taxon>Actinomycetes</taxon>
        <taxon>Mycobacteriales</taxon>
        <taxon>Nocardiaceae</taxon>
        <taxon>Rhodococcus</taxon>
    </lineage>
</organism>
<proteinExistence type="predicted"/>
<feature type="transmembrane region" description="Helical" evidence="1">
    <location>
        <begin position="34"/>
        <end position="53"/>
    </location>
</feature>
<reference evidence="2 3" key="1">
    <citation type="submission" date="2018-11" db="EMBL/GenBank/DDBJ databases">
        <title>Microbial catabolism of amino acid.</title>
        <authorList>
            <person name="Hibi M."/>
            <person name="Ogawa J."/>
        </authorList>
    </citation>
    <scope>NUCLEOTIDE SEQUENCE [LARGE SCALE GENOMIC DNA]</scope>
    <source>
        <strain evidence="2 3">C31-06</strain>
    </source>
</reference>
<keyword evidence="1" id="KW-0812">Transmembrane</keyword>
<feature type="transmembrane region" description="Helical" evidence="1">
    <location>
        <begin position="59"/>
        <end position="81"/>
    </location>
</feature>
<dbReference type="Proteomes" id="UP000287519">
    <property type="component" value="Unassembled WGS sequence"/>
</dbReference>
<sequence length="210" mass="21803">MQEVVGISEYRSNQLSDNSVPVAPIAPLWDRGEVIGAAVLAVAGIAWFGWAQQDPPAPWVPYLFAGSVISALLLVALVVLLVRRLTTTGSPMADPRVRRRYWLTVAVEVVLIVVGNLLLAAVGHPAYVAAWTLFVVGVHFIPLGRVFHARGLALTGVVAALVAVAAACLGLAGTVAPSAAAGAGAGVVFIGYAGWVLGRGRRPVRSGDAR</sequence>
<evidence type="ECO:0000313" key="2">
    <source>
        <dbReference type="EMBL" id="GCE39014.1"/>
    </source>
</evidence>